<dbReference type="EMBL" id="JAHYBZ010000002">
    <property type="protein sequence ID" value="MBW6397426.1"/>
    <property type="molecule type" value="Genomic_DNA"/>
</dbReference>
<dbReference type="Pfam" id="PF07007">
    <property type="entry name" value="LprI"/>
    <property type="match status" value="1"/>
</dbReference>
<organism evidence="3 4">
    <name type="scientific">Roseomonas alba</name>
    <dbReference type="NCBI Taxonomy" id="2846776"/>
    <lineage>
        <taxon>Bacteria</taxon>
        <taxon>Pseudomonadati</taxon>
        <taxon>Pseudomonadota</taxon>
        <taxon>Alphaproteobacteria</taxon>
        <taxon>Acetobacterales</taxon>
        <taxon>Roseomonadaceae</taxon>
        <taxon>Roseomonas</taxon>
    </lineage>
</organism>
<evidence type="ECO:0000256" key="1">
    <source>
        <dbReference type="SAM" id="MobiDB-lite"/>
    </source>
</evidence>
<dbReference type="InterPro" id="IPR009739">
    <property type="entry name" value="LprI-like_N"/>
</dbReference>
<feature type="region of interest" description="Disordered" evidence="1">
    <location>
        <begin position="1"/>
        <end position="24"/>
    </location>
</feature>
<proteinExistence type="predicted"/>
<comment type="caution">
    <text evidence="3">The sequence shown here is derived from an EMBL/GenBank/DDBJ whole genome shotgun (WGS) entry which is preliminary data.</text>
</comment>
<dbReference type="Gene3D" id="1.20.1270.180">
    <property type="match status" value="1"/>
</dbReference>
<gene>
    <name evidence="3" type="ORF">KPL78_06165</name>
</gene>
<keyword evidence="4" id="KW-1185">Reference proteome</keyword>
<evidence type="ECO:0000313" key="3">
    <source>
        <dbReference type="EMBL" id="MBW6397426.1"/>
    </source>
</evidence>
<evidence type="ECO:0000259" key="2">
    <source>
        <dbReference type="Pfam" id="PF07007"/>
    </source>
</evidence>
<dbReference type="Proteomes" id="UP001196565">
    <property type="component" value="Unassembled WGS sequence"/>
</dbReference>
<sequence length="140" mass="15771">MTIPTQASRWAVSDAARPMAGNSENDAAKELSTIFAECMERAGTQHIPRAACLTAERDRQDRRLNNVYRTLIGSLQGERRARMVEAQRLWVQLRQRDQAFEASILDALGPMGDLQSVENDARAIGQRADLLEKYLELSRL</sequence>
<feature type="domain" description="Lysozyme inhibitor LprI-like N-terminal" evidence="2">
    <location>
        <begin position="38"/>
        <end position="117"/>
    </location>
</feature>
<reference evidence="3 4" key="1">
    <citation type="submission" date="2021-07" db="EMBL/GenBank/DDBJ databases">
        <authorList>
            <person name="So Y."/>
        </authorList>
    </citation>
    <scope>NUCLEOTIDE SEQUENCE [LARGE SCALE GENOMIC DNA]</scope>
    <source>
        <strain evidence="3 4">HJA6</strain>
    </source>
</reference>
<accession>A0ABS7A545</accession>
<evidence type="ECO:0000313" key="4">
    <source>
        <dbReference type="Proteomes" id="UP001196565"/>
    </source>
</evidence>
<protein>
    <submittedName>
        <fullName evidence="3">DUF1311 domain-containing protein</fullName>
    </submittedName>
</protein>
<name>A0ABS7A545_9PROT</name>